<organism evidence="2 3">
    <name type="scientific">Rossellomorea marisflavi</name>
    <dbReference type="NCBI Taxonomy" id="189381"/>
    <lineage>
        <taxon>Bacteria</taxon>
        <taxon>Bacillati</taxon>
        <taxon>Bacillota</taxon>
        <taxon>Bacilli</taxon>
        <taxon>Bacillales</taxon>
        <taxon>Bacillaceae</taxon>
        <taxon>Rossellomorea</taxon>
    </lineage>
</organism>
<sequence length="104" mass="12139">MPKRKIEVLEEVKKNYVRLALESGNYTTIARNAGISRPTLSKWIKEYEEEVREEMEDSDVVSLPIDPTKEELKAKYEQAIKLLGEKELENAMLRNLLKKTPFRS</sequence>
<dbReference type="Pfam" id="PF13518">
    <property type="entry name" value="HTH_28"/>
    <property type="match status" value="1"/>
</dbReference>
<dbReference type="RefSeq" id="WP_148986189.1">
    <property type="nucleotide sequence ID" value="NZ_CP081870.1"/>
</dbReference>
<accession>A0A5D4RCU2</accession>
<gene>
    <name evidence="2" type="ORF">FZC83_22290</name>
</gene>
<reference evidence="2 3" key="1">
    <citation type="submission" date="2019-08" db="EMBL/GenBank/DDBJ databases">
        <title>Bacillus genomes from the desert of Cuatro Cienegas, Coahuila.</title>
        <authorList>
            <person name="Olmedo-Alvarez G."/>
        </authorList>
    </citation>
    <scope>NUCLEOTIDE SEQUENCE [LARGE SCALE GENOMIC DNA]</scope>
    <source>
        <strain evidence="2 3">CH108_3D</strain>
    </source>
</reference>
<dbReference type="Gene3D" id="1.10.10.60">
    <property type="entry name" value="Homeodomain-like"/>
    <property type="match status" value="1"/>
</dbReference>
<dbReference type="AlphaFoldDB" id="A0A5D4RCU2"/>
<protein>
    <submittedName>
        <fullName evidence="2">Transposase</fullName>
    </submittedName>
</protein>
<dbReference type="InterPro" id="IPR009057">
    <property type="entry name" value="Homeodomain-like_sf"/>
</dbReference>
<name>A0A5D4RCU2_9BACI</name>
<dbReference type="InterPro" id="IPR055247">
    <property type="entry name" value="InsJ-like_HTH"/>
</dbReference>
<dbReference type="GeneID" id="89536522"/>
<dbReference type="EMBL" id="VTEQ01000012">
    <property type="protein sequence ID" value="TYS47282.1"/>
    <property type="molecule type" value="Genomic_DNA"/>
</dbReference>
<feature type="domain" description="Insertion element IS150 protein InsJ-like helix-turn-helix" evidence="1">
    <location>
        <begin position="16"/>
        <end position="50"/>
    </location>
</feature>
<evidence type="ECO:0000259" key="1">
    <source>
        <dbReference type="Pfam" id="PF13518"/>
    </source>
</evidence>
<dbReference type="Proteomes" id="UP000322997">
    <property type="component" value="Unassembled WGS sequence"/>
</dbReference>
<evidence type="ECO:0000313" key="2">
    <source>
        <dbReference type="EMBL" id="TYS47282.1"/>
    </source>
</evidence>
<proteinExistence type="predicted"/>
<comment type="caution">
    <text evidence="2">The sequence shown here is derived from an EMBL/GenBank/DDBJ whole genome shotgun (WGS) entry which is preliminary data.</text>
</comment>
<evidence type="ECO:0000313" key="3">
    <source>
        <dbReference type="Proteomes" id="UP000322997"/>
    </source>
</evidence>
<dbReference type="SUPFAM" id="SSF46689">
    <property type="entry name" value="Homeodomain-like"/>
    <property type="match status" value="1"/>
</dbReference>